<dbReference type="EMBL" id="JAFBCV010000007">
    <property type="protein sequence ID" value="MBM7839250.1"/>
    <property type="molecule type" value="Genomic_DNA"/>
</dbReference>
<evidence type="ECO:0000259" key="5">
    <source>
        <dbReference type="Pfam" id="PF04542"/>
    </source>
</evidence>
<dbReference type="InterPro" id="IPR039425">
    <property type="entry name" value="RNA_pol_sigma-70-like"/>
</dbReference>
<dbReference type="InterPro" id="IPR013249">
    <property type="entry name" value="RNA_pol_sigma70_r4_t2"/>
</dbReference>
<evidence type="ECO:0000256" key="1">
    <source>
        <dbReference type="ARBA" id="ARBA00010641"/>
    </source>
</evidence>
<dbReference type="Gene3D" id="1.10.10.10">
    <property type="entry name" value="Winged helix-like DNA-binding domain superfamily/Winged helix DNA-binding domain"/>
    <property type="match status" value="1"/>
</dbReference>
<dbReference type="InterPro" id="IPR013325">
    <property type="entry name" value="RNA_pol_sigma_r2"/>
</dbReference>
<dbReference type="RefSeq" id="WP_035419401.1">
    <property type="nucleotide sequence ID" value="NZ_JAFBCV010000007.1"/>
</dbReference>
<evidence type="ECO:0000313" key="7">
    <source>
        <dbReference type="EMBL" id="MBM7839250.1"/>
    </source>
</evidence>
<keyword evidence="4" id="KW-0804">Transcription</keyword>
<gene>
    <name evidence="7" type="ORF">JOC54_002521</name>
</gene>
<name>A0ABS2SWT8_9BACI</name>
<dbReference type="InterPro" id="IPR014284">
    <property type="entry name" value="RNA_pol_sigma-70_dom"/>
</dbReference>
<proteinExistence type="inferred from homology"/>
<reference evidence="7" key="1">
    <citation type="submission" date="2021-01" db="EMBL/GenBank/DDBJ databases">
        <title>Genomic Encyclopedia of Type Strains, Phase IV (KMG-IV): sequencing the most valuable type-strain genomes for metagenomic binning, comparative biology and taxonomic classification.</title>
        <authorList>
            <person name="Goeker M."/>
        </authorList>
    </citation>
    <scope>NUCLEOTIDE SEQUENCE</scope>
    <source>
        <strain evidence="7">DSM 21943</strain>
    </source>
</reference>
<evidence type="ECO:0000313" key="8">
    <source>
        <dbReference type="Proteomes" id="UP001179280"/>
    </source>
</evidence>
<dbReference type="SUPFAM" id="SSF88659">
    <property type="entry name" value="Sigma3 and sigma4 domains of RNA polymerase sigma factors"/>
    <property type="match status" value="1"/>
</dbReference>
<evidence type="ECO:0000256" key="2">
    <source>
        <dbReference type="ARBA" id="ARBA00023015"/>
    </source>
</evidence>
<comment type="caution">
    <text evidence="7">The sequence shown here is derived from an EMBL/GenBank/DDBJ whole genome shotgun (WGS) entry which is preliminary data.</text>
</comment>
<protein>
    <submittedName>
        <fullName evidence="7">RNA polymerase sigma-70 factor (ECF subfamily)</fullName>
    </submittedName>
</protein>
<evidence type="ECO:0000256" key="4">
    <source>
        <dbReference type="ARBA" id="ARBA00023163"/>
    </source>
</evidence>
<dbReference type="Proteomes" id="UP001179280">
    <property type="component" value="Unassembled WGS sequence"/>
</dbReference>
<sequence>MGNNAEQITAAQEGDEEAFTALLAMEEKKLYYTALSFTKNHDDALDAVQEAACQAYLNVKKLREPAFFSTWLHQILMRQCLKIIRKKKRCLPYEAEVLNQQLIYHQVLEIENDRLKPIIRSLNKRMQDAIILFYYHDLSIKEISKILQKPENTIKTYLRRGKQELRKMLEEDGHNERWI</sequence>
<dbReference type="NCBIfam" id="TIGR02937">
    <property type="entry name" value="sigma70-ECF"/>
    <property type="match status" value="1"/>
</dbReference>
<dbReference type="InterPro" id="IPR036388">
    <property type="entry name" value="WH-like_DNA-bd_sf"/>
</dbReference>
<dbReference type="SUPFAM" id="SSF88946">
    <property type="entry name" value="Sigma2 domain of RNA polymerase sigma factors"/>
    <property type="match status" value="1"/>
</dbReference>
<evidence type="ECO:0000259" key="6">
    <source>
        <dbReference type="Pfam" id="PF08281"/>
    </source>
</evidence>
<feature type="domain" description="RNA polymerase sigma-70 region 2" evidence="5">
    <location>
        <begin position="27"/>
        <end position="89"/>
    </location>
</feature>
<dbReference type="InterPro" id="IPR013324">
    <property type="entry name" value="RNA_pol_sigma_r3/r4-like"/>
</dbReference>
<dbReference type="PANTHER" id="PTHR43133:SF51">
    <property type="entry name" value="RNA POLYMERASE SIGMA FACTOR"/>
    <property type="match status" value="1"/>
</dbReference>
<dbReference type="Pfam" id="PF04542">
    <property type="entry name" value="Sigma70_r2"/>
    <property type="match status" value="1"/>
</dbReference>
<dbReference type="Pfam" id="PF08281">
    <property type="entry name" value="Sigma70_r4_2"/>
    <property type="match status" value="1"/>
</dbReference>
<dbReference type="PANTHER" id="PTHR43133">
    <property type="entry name" value="RNA POLYMERASE ECF-TYPE SIGMA FACTO"/>
    <property type="match status" value="1"/>
</dbReference>
<keyword evidence="2" id="KW-0805">Transcription regulation</keyword>
<organism evidence="7 8">
    <name type="scientific">Shouchella xiaoxiensis</name>
    <dbReference type="NCBI Taxonomy" id="766895"/>
    <lineage>
        <taxon>Bacteria</taxon>
        <taxon>Bacillati</taxon>
        <taxon>Bacillota</taxon>
        <taxon>Bacilli</taxon>
        <taxon>Bacillales</taxon>
        <taxon>Bacillaceae</taxon>
        <taxon>Shouchella</taxon>
    </lineage>
</organism>
<accession>A0ABS2SWT8</accession>
<evidence type="ECO:0000256" key="3">
    <source>
        <dbReference type="ARBA" id="ARBA00023082"/>
    </source>
</evidence>
<dbReference type="InterPro" id="IPR007627">
    <property type="entry name" value="RNA_pol_sigma70_r2"/>
</dbReference>
<dbReference type="CDD" id="cd06171">
    <property type="entry name" value="Sigma70_r4"/>
    <property type="match status" value="1"/>
</dbReference>
<comment type="similarity">
    <text evidence="1">Belongs to the sigma-70 factor family. ECF subfamily.</text>
</comment>
<feature type="domain" description="RNA polymerase sigma factor 70 region 4 type 2" evidence="6">
    <location>
        <begin position="118"/>
        <end position="165"/>
    </location>
</feature>
<keyword evidence="8" id="KW-1185">Reference proteome</keyword>
<dbReference type="Gene3D" id="1.10.1740.10">
    <property type="match status" value="1"/>
</dbReference>
<keyword evidence="3" id="KW-0731">Sigma factor</keyword>